<accession>A0A0G1NQ86</accession>
<dbReference type="Pfam" id="PF10431">
    <property type="entry name" value="ClpB_D2-small"/>
    <property type="match status" value="1"/>
</dbReference>
<dbReference type="Gene3D" id="3.40.50.300">
    <property type="entry name" value="P-loop containing nucleotide triphosphate hydrolases"/>
    <property type="match status" value="2"/>
</dbReference>
<name>A0A0G1NQ86_9BACT</name>
<dbReference type="PRINTS" id="PR00300">
    <property type="entry name" value="CLPPROTEASEA"/>
</dbReference>
<dbReference type="GO" id="GO:0016887">
    <property type="term" value="F:ATP hydrolysis activity"/>
    <property type="evidence" value="ECO:0007669"/>
    <property type="project" value="InterPro"/>
</dbReference>
<dbReference type="PANTHER" id="PTHR11638">
    <property type="entry name" value="ATP-DEPENDENT CLP PROTEASE"/>
    <property type="match status" value="1"/>
</dbReference>
<dbReference type="InterPro" id="IPR001270">
    <property type="entry name" value="ClpA/B"/>
</dbReference>
<evidence type="ECO:0000256" key="3">
    <source>
        <dbReference type="ARBA" id="ARBA00023186"/>
    </source>
</evidence>
<dbReference type="GO" id="GO:0034605">
    <property type="term" value="P:cellular response to heat"/>
    <property type="evidence" value="ECO:0007669"/>
    <property type="project" value="TreeGrafter"/>
</dbReference>
<dbReference type="InterPro" id="IPR027417">
    <property type="entry name" value="P-loop_NTPase"/>
</dbReference>
<evidence type="ECO:0000313" key="5">
    <source>
        <dbReference type="EMBL" id="KKU22581.1"/>
    </source>
</evidence>
<dbReference type="GO" id="GO:0005737">
    <property type="term" value="C:cytoplasm"/>
    <property type="evidence" value="ECO:0007669"/>
    <property type="project" value="TreeGrafter"/>
</dbReference>
<dbReference type="SMART" id="SM00382">
    <property type="entry name" value="AAA"/>
    <property type="match status" value="1"/>
</dbReference>
<dbReference type="SUPFAM" id="SSF52540">
    <property type="entry name" value="P-loop containing nucleoside triphosphate hydrolases"/>
    <property type="match status" value="1"/>
</dbReference>
<keyword evidence="3" id="KW-0143">Chaperone</keyword>
<evidence type="ECO:0000256" key="1">
    <source>
        <dbReference type="ARBA" id="ARBA00022741"/>
    </source>
</evidence>
<keyword evidence="1" id="KW-0547">Nucleotide-binding</keyword>
<feature type="domain" description="AAA+ ATPase" evidence="4">
    <location>
        <begin position="62"/>
        <end position="299"/>
    </location>
</feature>
<reference evidence="5 6" key="1">
    <citation type="journal article" date="2015" name="Nature">
        <title>rRNA introns, odd ribosomes, and small enigmatic genomes across a large radiation of phyla.</title>
        <authorList>
            <person name="Brown C.T."/>
            <person name="Hug L.A."/>
            <person name="Thomas B.C."/>
            <person name="Sharon I."/>
            <person name="Castelle C.J."/>
            <person name="Singh A."/>
            <person name="Wilkins M.J."/>
            <person name="Williams K.H."/>
            <person name="Banfield J.F."/>
        </authorList>
    </citation>
    <scope>NUCLEOTIDE SEQUENCE [LARGE SCALE GENOMIC DNA]</scope>
</reference>
<dbReference type="PANTHER" id="PTHR11638:SF18">
    <property type="entry name" value="HEAT SHOCK PROTEIN 104"/>
    <property type="match status" value="1"/>
</dbReference>
<gene>
    <name evidence="5" type="ORF">UX33_C0009G0005</name>
</gene>
<dbReference type="InterPro" id="IPR003959">
    <property type="entry name" value="ATPase_AAA_core"/>
</dbReference>
<evidence type="ECO:0000256" key="2">
    <source>
        <dbReference type="ARBA" id="ARBA00022840"/>
    </source>
</evidence>
<organism evidence="5 6">
    <name type="scientific">Candidatus Azambacteria bacterium GW2011_GWC1_46_13</name>
    <dbReference type="NCBI Taxonomy" id="1618619"/>
    <lineage>
        <taxon>Bacteria</taxon>
        <taxon>Candidatus Azamiibacteriota</taxon>
    </lineage>
</organism>
<proteinExistence type="predicted"/>
<evidence type="ECO:0000259" key="4">
    <source>
        <dbReference type="SMART" id="SM00382"/>
    </source>
</evidence>
<protein>
    <recommendedName>
        <fullName evidence="4">AAA+ ATPase domain-containing protein</fullName>
    </recommendedName>
</protein>
<dbReference type="InterPro" id="IPR003593">
    <property type="entry name" value="AAA+_ATPase"/>
</dbReference>
<dbReference type="Gene3D" id="1.10.8.60">
    <property type="match status" value="1"/>
</dbReference>
<dbReference type="InterPro" id="IPR050130">
    <property type="entry name" value="ClpA_ClpB"/>
</dbReference>
<dbReference type="EMBL" id="LCLU01000009">
    <property type="protein sequence ID" value="KKU22581.1"/>
    <property type="molecule type" value="Genomic_DNA"/>
</dbReference>
<dbReference type="AlphaFoldDB" id="A0A0G1NQ86"/>
<evidence type="ECO:0000313" key="6">
    <source>
        <dbReference type="Proteomes" id="UP000034569"/>
    </source>
</evidence>
<sequence>MVPDIERDETPWVRLDYKTPPQEAKKLLDFFDRFVVGQEKPKEKLASKFLMYKHGLNKEDKPAGVLLFPGPSGVGKTSMVKVFSNFLFGSPKTFTRIDCAEYQESHTIARLLGSPAGYVGLWDPDNPDPSRKGIEPQLSQWNIDKFGYQASVPNEVKQRKMRLTEELGKLNQKLQDLKDSQVEGPDDEARLISAFNLSLGEFKKFQAEIRQLDEKYPYRPGGYPAILLFDEIEKMHHEIVKVLLQILDNGMVTLANGKQTILRNCFIFMTSNVGSERLAELLENRGVVGFRTRTVEKIDQLIYKTTLEEIKRSKHFPTELIGRIGKENIMVFRQLKEPEIRKIIDMQLEQAREEIMFKKKISFKLIYDQSLKDYLFEETSDPLNRALGARPVEKIIEVKIIEPVRNLLVKGAENAESGIVANDSVKILAENNEIIVQRASRTPNAV</sequence>
<keyword evidence="2" id="KW-0067">ATP-binding</keyword>
<dbReference type="InterPro" id="IPR019489">
    <property type="entry name" value="Clp_ATPase_C"/>
</dbReference>
<dbReference type="Pfam" id="PF07724">
    <property type="entry name" value="AAA_2"/>
    <property type="match status" value="2"/>
</dbReference>
<dbReference type="Proteomes" id="UP000034569">
    <property type="component" value="Unassembled WGS sequence"/>
</dbReference>
<comment type="caution">
    <text evidence="5">The sequence shown here is derived from an EMBL/GenBank/DDBJ whole genome shotgun (WGS) entry which is preliminary data.</text>
</comment>
<dbReference type="GO" id="GO:0005524">
    <property type="term" value="F:ATP binding"/>
    <property type="evidence" value="ECO:0007669"/>
    <property type="project" value="UniProtKB-KW"/>
</dbReference>